<dbReference type="SUPFAM" id="SSF51445">
    <property type="entry name" value="(Trans)glycosidases"/>
    <property type="match status" value="1"/>
</dbReference>
<dbReference type="Gene3D" id="3.20.20.300">
    <property type="entry name" value="Glycoside hydrolase, family 3, N-terminal domain"/>
    <property type="match status" value="1"/>
</dbReference>
<dbReference type="InterPro" id="IPR013783">
    <property type="entry name" value="Ig-like_fold"/>
</dbReference>
<dbReference type="InterPro" id="IPR002772">
    <property type="entry name" value="Glyco_hydro_3_C"/>
</dbReference>
<dbReference type="PANTHER" id="PTHR42715">
    <property type="entry name" value="BETA-GLUCOSIDASE"/>
    <property type="match status" value="1"/>
</dbReference>
<dbReference type="InterPro" id="IPR011658">
    <property type="entry name" value="PA14_dom"/>
</dbReference>
<evidence type="ECO:0000313" key="6">
    <source>
        <dbReference type="EMBL" id="SMB80303.1"/>
    </source>
</evidence>
<dbReference type="InterPro" id="IPR036881">
    <property type="entry name" value="Glyco_hydro_3_C_sf"/>
</dbReference>
<dbReference type="InterPro" id="IPR001764">
    <property type="entry name" value="Glyco_hydro_3_N"/>
</dbReference>
<dbReference type="InterPro" id="IPR026891">
    <property type="entry name" value="Fn3-like"/>
</dbReference>
<proteinExistence type="inferred from homology"/>
<dbReference type="PROSITE" id="PS51820">
    <property type="entry name" value="PA14"/>
    <property type="match status" value="1"/>
</dbReference>
<dbReference type="Pfam" id="PF00933">
    <property type="entry name" value="Glyco_hydro_3"/>
    <property type="match status" value="1"/>
</dbReference>
<dbReference type="PROSITE" id="PS00775">
    <property type="entry name" value="GLYCOSYL_HYDROL_F3"/>
    <property type="match status" value="1"/>
</dbReference>
<dbReference type="EMBL" id="FWWU01000004">
    <property type="protein sequence ID" value="SMB80303.1"/>
    <property type="molecule type" value="Genomic_DNA"/>
</dbReference>
<evidence type="ECO:0000256" key="1">
    <source>
        <dbReference type="ARBA" id="ARBA00005336"/>
    </source>
</evidence>
<dbReference type="OrthoDB" id="9805821at2"/>
<dbReference type="InterPro" id="IPR037524">
    <property type="entry name" value="PA14/GLEYA"/>
</dbReference>
<organism evidence="6 7">
    <name type="scientific">Deinococcus hopiensis KR-140</name>
    <dbReference type="NCBI Taxonomy" id="695939"/>
    <lineage>
        <taxon>Bacteria</taxon>
        <taxon>Thermotogati</taxon>
        <taxon>Deinococcota</taxon>
        <taxon>Deinococci</taxon>
        <taxon>Deinococcales</taxon>
        <taxon>Deinococcaceae</taxon>
        <taxon>Deinococcus</taxon>
    </lineage>
</organism>
<dbReference type="Pfam" id="PF01915">
    <property type="entry name" value="Glyco_hydro_3_C"/>
    <property type="match status" value="1"/>
</dbReference>
<evidence type="ECO:0000256" key="2">
    <source>
        <dbReference type="ARBA" id="ARBA00022801"/>
    </source>
</evidence>
<dbReference type="RefSeq" id="WP_084045695.1">
    <property type="nucleotide sequence ID" value="NZ_FWWU01000004.1"/>
</dbReference>
<keyword evidence="7" id="KW-1185">Reference proteome</keyword>
<feature type="region of interest" description="Disordered" evidence="4">
    <location>
        <begin position="639"/>
        <end position="661"/>
    </location>
</feature>
<dbReference type="InterPro" id="IPR036962">
    <property type="entry name" value="Glyco_hydro_3_N_sf"/>
</dbReference>
<reference evidence="6 7" key="1">
    <citation type="submission" date="2017-04" db="EMBL/GenBank/DDBJ databases">
        <authorList>
            <person name="Afonso C.L."/>
            <person name="Miller P.J."/>
            <person name="Scott M.A."/>
            <person name="Spackman E."/>
            <person name="Goraichik I."/>
            <person name="Dimitrov K.M."/>
            <person name="Suarez D.L."/>
            <person name="Swayne D.E."/>
        </authorList>
    </citation>
    <scope>NUCLEOTIDE SEQUENCE [LARGE SCALE GENOMIC DNA]</scope>
    <source>
        <strain evidence="6 7">KR-140</strain>
    </source>
</reference>
<dbReference type="PANTHER" id="PTHR42715:SF3">
    <property type="entry name" value="BETA-GLUCOSIDASE B-RELATED"/>
    <property type="match status" value="1"/>
</dbReference>
<dbReference type="SMART" id="SM01217">
    <property type="entry name" value="Fn3_like"/>
    <property type="match status" value="1"/>
</dbReference>
<dbReference type="Gene3D" id="3.40.50.1700">
    <property type="entry name" value="Glycoside hydrolase family 3 C-terminal domain"/>
    <property type="match status" value="1"/>
</dbReference>
<feature type="domain" description="PA14" evidence="5">
    <location>
        <begin position="390"/>
        <end position="541"/>
    </location>
</feature>
<name>A0A1W1UGY5_9DEIO</name>
<gene>
    <name evidence="6" type="ORF">SAMN00790413_05484</name>
</gene>
<evidence type="ECO:0000313" key="7">
    <source>
        <dbReference type="Proteomes" id="UP000192582"/>
    </source>
</evidence>
<dbReference type="SUPFAM" id="SSF52279">
    <property type="entry name" value="Beta-D-glucan exohydrolase, C-terminal domain"/>
    <property type="match status" value="1"/>
</dbReference>
<dbReference type="InterPro" id="IPR050288">
    <property type="entry name" value="Cellulose_deg_GH3"/>
</dbReference>
<evidence type="ECO:0000256" key="3">
    <source>
        <dbReference type="RuleBase" id="RU361161"/>
    </source>
</evidence>
<dbReference type="Proteomes" id="UP000192582">
    <property type="component" value="Unassembled WGS sequence"/>
</dbReference>
<protein>
    <submittedName>
        <fullName evidence="6">Beta-glucosidase</fullName>
    </submittedName>
</protein>
<sequence>MSPTHSTDIDALLDQLTLEEQVILLAGADFWRTHGVERLGIPPLKVTDGPAGARGGGPLVGGRRTAAFPVGIALGSTWNVPLLREVGEHLAREARDKGAGVLLAPTVNLFRSTLNGRNFESYSEDPFLTGKLGAAYIAGLQSRGVAATVKHYVGNESEYQRGTISSDIPERALRELYLLPFELAVKEGGTWAVMSAYNKVSGTYSSENRRLLTDILRGEWGFDGLVMSDWGGTHSAGESVRAGLDLEMPGPARARASLLREAQEDEATRLAVRAAARNVLRLIERTGTFANSPDVRDEAEREEEYADTRALIRRAGAEGTVLLKNAGLLPLPASTRVAVIGPNASVAQVMGGGSAQMNAHRRVSPLDGLREALGGANVTHAVGCGNDRFLPALGTRVHIEYRRPGQDEVVATEERDGAEVMWFGLPEGVPGDFLASLTSTVTVTAAGLYDLSLISAGLSRLHLDGKTLIDNWDTFAPGSTYFGFGSDEVRARTFLTAGEHVVTAEFTPKAVENGIAAVSALRIGFQQPLPEGSIEEAAALAAEAEVAVVCIGTNGDWETEGVDRWGLTLPGQQDELVRAVARANPNTVVLLQTGGPVLMPWLGDVAGVLQAWFPGQEAGHAVADVLLGRADPGGRLPQTFPTRLEDDPVHPGTPDRQYPGENGHVEYQEGLYIGYRHVDRHALTPLFPFGFGLSYTTFALGAPHLSATVLQPGEPLTVTVPVRNVGARSGQTVVQLYVQDVETTAERPEKELKAFAKAALGPGEAGEVTLTIDMRAFAYFDDARAAWVADAGDFNLLIGQSSADLPVRTTVHLAREWSNPLHTA</sequence>
<keyword evidence="3" id="KW-0326">Glycosidase</keyword>
<dbReference type="GO" id="GO:0009251">
    <property type="term" value="P:glucan catabolic process"/>
    <property type="evidence" value="ECO:0007669"/>
    <property type="project" value="TreeGrafter"/>
</dbReference>
<evidence type="ECO:0000259" key="5">
    <source>
        <dbReference type="PROSITE" id="PS51820"/>
    </source>
</evidence>
<dbReference type="AlphaFoldDB" id="A0A1W1UGY5"/>
<accession>A0A1W1UGY5</accession>
<dbReference type="PRINTS" id="PR00133">
    <property type="entry name" value="GLHYDRLASE3"/>
</dbReference>
<dbReference type="STRING" id="695939.SAMN00790413_05484"/>
<dbReference type="InterPro" id="IPR017853">
    <property type="entry name" value="GH"/>
</dbReference>
<dbReference type="SUPFAM" id="SSF56988">
    <property type="entry name" value="Anthrax protective antigen"/>
    <property type="match status" value="1"/>
</dbReference>
<dbReference type="FunFam" id="2.60.40.10:FF:000495">
    <property type="entry name" value="Periplasmic beta-glucosidase"/>
    <property type="match status" value="1"/>
</dbReference>
<evidence type="ECO:0000256" key="4">
    <source>
        <dbReference type="SAM" id="MobiDB-lite"/>
    </source>
</evidence>
<dbReference type="Gene3D" id="2.60.40.10">
    <property type="entry name" value="Immunoglobulins"/>
    <property type="match status" value="1"/>
</dbReference>
<dbReference type="GO" id="GO:0008422">
    <property type="term" value="F:beta-glucosidase activity"/>
    <property type="evidence" value="ECO:0007669"/>
    <property type="project" value="TreeGrafter"/>
</dbReference>
<dbReference type="Pfam" id="PF14310">
    <property type="entry name" value="Fn3-like"/>
    <property type="match status" value="1"/>
</dbReference>
<dbReference type="InterPro" id="IPR019800">
    <property type="entry name" value="Glyco_hydro_3_AS"/>
</dbReference>
<comment type="similarity">
    <text evidence="1 3">Belongs to the glycosyl hydrolase 3 family.</text>
</comment>
<keyword evidence="2 3" id="KW-0378">Hydrolase</keyword>
<dbReference type="Pfam" id="PF07691">
    <property type="entry name" value="PA14"/>
    <property type="match status" value="1"/>
</dbReference>
<dbReference type="Gene3D" id="2.60.120.260">
    <property type="entry name" value="Galactose-binding domain-like"/>
    <property type="match status" value="1"/>
</dbReference>